<dbReference type="EMBL" id="JAIPUX010000521">
    <property type="protein sequence ID" value="KAH0626866.1"/>
    <property type="molecule type" value="Genomic_DNA"/>
</dbReference>
<reference evidence="2 3" key="1">
    <citation type="journal article" date="2022" name="Gigascience">
        <title>A chromosome-level genome assembly and annotation of the desert horned lizard, Phrynosoma platyrhinos, provides insight into chromosomal rearrangements among reptiles.</title>
        <authorList>
            <person name="Koochekian N."/>
            <person name="Ascanio A."/>
            <person name="Farleigh K."/>
            <person name="Card D.C."/>
            <person name="Schield D.R."/>
            <person name="Castoe T.A."/>
            <person name="Jezkova T."/>
        </authorList>
    </citation>
    <scope>NUCLEOTIDE SEQUENCE [LARGE SCALE GENOMIC DNA]</scope>
    <source>
        <strain evidence="2">NK-2021</strain>
    </source>
</reference>
<gene>
    <name evidence="2" type="ORF">JD844_002131</name>
</gene>
<feature type="region of interest" description="Disordered" evidence="1">
    <location>
        <begin position="123"/>
        <end position="179"/>
    </location>
</feature>
<proteinExistence type="predicted"/>
<keyword evidence="3" id="KW-1185">Reference proteome</keyword>
<feature type="compositionally biased region" description="Basic and acidic residues" evidence="1">
    <location>
        <begin position="141"/>
        <end position="157"/>
    </location>
</feature>
<dbReference type="PANTHER" id="PTHR21656:SF2">
    <property type="entry name" value="MALE-SPECIFIC LETHAL 1 HOMOLOG"/>
    <property type="match status" value="1"/>
</dbReference>
<accession>A0ABQ7TAV9</accession>
<dbReference type="PANTHER" id="PTHR21656">
    <property type="entry name" value="MALE-SPECIFIC LETHAL-1 PROTEIN"/>
    <property type="match status" value="1"/>
</dbReference>
<comment type="caution">
    <text evidence="2">The sequence shown here is derived from an EMBL/GenBank/DDBJ whole genome shotgun (WGS) entry which is preliminary data.</text>
</comment>
<organism evidence="2 3">
    <name type="scientific">Phrynosoma platyrhinos</name>
    <name type="common">Desert horned lizard</name>
    <dbReference type="NCBI Taxonomy" id="52577"/>
    <lineage>
        <taxon>Eukaryota</taxon>
        <taxon>Metazoa</taxon>
        <taxon>Chordata</taxon>
        <taxon>Craniata</taxon>
        <taxon>Vertebrata</taxon>
        <taxon>Euteleostomi</taxon>
        <taxon>Lepidosauria</taxon>
        <taxon>Squamata</taxon>
        <taxon>Bifurcata</taxon>
        <taxon>Unidentata</taxon>
        <taxon>Episquamata</taxon>
        <taxon>Toxicofera</taxon>
        <taxon>Iguania</taxon>
        <taxon>Phrynosomatidae</taxon>
        <taxon>Phrynosomatinae</taxon>
        <taxon>Phrynosoma</taxon>
    </lineage>
</organism>
<evidence type="ECO:0000256" key="1">
    <source>
        <dbReference type="SAM" id="MobiDB-lite"/>
    </source>
</evidence>
<dbReference type="Proteomes" id="UP000826234">
    <property type="component" value="Unassembled WGS sequence"/>
</dbReference>
<evidence type="ECO:0000313" key="3">
    <source>
        <dbReference type="Proteomes" id="UP000826234"/>
    </source>
</evidence>
<dbReference type="InterPro" id="IPR026711">
    <property type="entry name" value="Msl-1"/>
</dbReference>
<evidence type="ECO:0000313" key="2">
    <source>
        <dbReference type="EMBL" id="KAH0626866.1"/>
    </source>
</evidence>
<name>A0ABQ7TAV9_PHRPL</name>
<feature type="region of interest" description="Disordered" evidence="1">
    <location>
        <begin position="86"/>
        <end position="107"/>
    </location>
</feature>
<protein>
    <submittedName>
        <fullName evidence="2">Uncharacterized protein</fullName>
    </submittedName>
</protein>
<sequence length="253" mass="28842">MLVSRHQLSLVIIARLIFYKLLARIERMERRMQLVKKDSEREKHKIFPEYETEEKVESEVPEKLPIECPPPELLETSQPLPLKHFPYGRNGKGHKRKSPFGSAERKTPMKKLVAEFSKVKCKTPKTSALKDEPSSSLTESISRRELRSQETPEKTRSLGDTPLKSSASLKGHGCHSKEKDSCSEIEDLPYLSTTEMYLCRWHQLPPSPLRETSPKKEEIVASKRLACAFVVVGVMWVGGGMELTHLGVFLRGF</sequence>